<evidence type="ECO:0000313" key="3">
    <source>
        <dbReference type="Proteomes" id="UP000824890"/>
    </source>
</evidence>
<feature type="region of interest" description="Disordered" evidence="1">
    <location>
        <begin position="1"/>
        <end position="52"/>
    </location>
</feature>
<proteinExistence type="predicted"/>
<evidence type="ECO:0000313" key="2">
    <source>
        <dbReference type="EMBL" id="KAH0907687.1"/>
    </source>
</evidence>
<protein>
    <submittedName>
        <fullName evidence="2">Uncharacterized protein</fullName>
    </submittedName>
</protein>
<comment type="caution">
    <text evidence="2">The sequence shown here is derived from an EMBL/GenBank/DDBJ whole genome shotgun (WGS) entry which is preliminary data.</text>
</comment>
<organism evidence="2 3">
    <name type="scientific">Brassica napus</name>
    <name type="common">Rape</name>
    <dbReference type="NCBI Taxonomy" id="3708"/>
    <lineage>
        <taxon>Eukaryota</taxon>
        <taxon>Viridiplantae</taxon>
        <taxon>Streptophyta</taxon>
        <taxon>Embryophyta</taxon>
        <taxon>Tracheophyta</taxon>
        <taxon>Spermatophyta</taxon>
        <taxon>Magnoliopsida</taxon>
        <taxon>eudicotyledons</taxon>
        <taxon>Gunneridae</taxon>
        <taxon>Pentapetalae</taxon>
        <taxon>rosids</taxon>
        <taxon>malvids</taxon>
        <taxon>Brassicales</taxon>
        <taxon>Brassicaceae</taxon>
        <taxon>Brassiceae</taxon>
        <taxon>Brassica</taxon>
    </lineage>
</organism>
<keyword evidence="3" id="KW-1185">Reference proteome</keyword>
<name>A0ABQ8BT85_BRANA</name>
<dbReference type="EMBL" id="JAGKQM010000010">
    <property type="protein sequence ID" value="KAH0907687.1"/>
    <property type="molecule type" value="Genomic_DNA"/>
</dbReference>
<evidence type="ECO:0000256" key="1">
    <source>
        <dbReference type="SAM" id="MobiDB-lite"/>
    </source>
</evidence>
<dbReference type="Proteomes" id="UP000824890">
    <property type="component" value="Unassembled WGS sequence"/>
</dbReference>
<accession>A0ABQ8BT85</accession>
<sequence>MMSGDADDDDDELSSGGSGDEVHVINGHNKRIPTAPSGGSGPSRRRNRKAGGVAMVEAMLELAAASKMRAAALTNKNGDNLQELDEMELVAAAAGYLYYQSLVNQPPGTLSSTRDGAHDWLFATEGKDAAAAAEEESRGEEEEEEVELLHMDSTPRELVADSLRDSIAFTMWDDFMNKWEEW</sequence>
<reference evidence="2 3" key="1">
    <citation type="submission" date="2021-05" db="EMBL/GenBank/DDBJ databases">
        <title>Genome Assembly of Synthetic Allotetraploid Brassica napus Reveals Homoeologous Exchanges between Subgenomes.</title>
        <authorList>
            <person name="Davis J.T."/>
        </authorList>
    </citation>
    <scope>NUCLEOTIDE SEQUENCE [LARGE SCALE GENOMIC DNA]</scope>
    <source>
        <strain evidence="3">cv. Da-Ae</strain>
        <tissue evidence="2">Seedling</tissue>
    </source>
</reference>
<gene>
    <name evidence="2" type="ORF">HID58_039514</name>
</gene>
<feature type="compositionally biased region" description="Acidic residues" evidence="1">
    <location>
        <begin position="1"/>
        <end position="13"/>
    </location>
</feature>